<proteinExistence type="predicted"/>
<accession>R9ASI3</accession>
<sequence length="156" mass="18406">MNNLSYLNPIIKKCYAGRLPFSFSRTNGRRWFWLKFCEQFFPEIQFNYEAAFPINPKDIPKVKNKSYRKALYQSYSLYKKSFKPKPKPKLKVIWNEWGKIAESVKHRFDDIVDAVAYAVSNISWDSLKDFSGPKVNPDYAEFKGIKLKIDKGECQK</sequence>
<dbReference type="RefSeq" id="WP_016168122.1">
    <property type="nucleotide sequence ID" value="NZ_JHZG01000002.1"/>
</dbReference>
<evidence type="ECO:0000313" key="2">
    <source>
        <dbReference type="Proteomes" id="UP000016201"/>
    </source>
</evidence>
<evidence type="ECO:0000313" key="1">
    <source>
        <dbReference type="EMBL" id="EOR05020.1"/>
    </source>
</evidence>
<gene>
    <name evidence="1" type="ORF">I593_03104</name>
</gene>
<reference evidence="1 2" key="1">
    <citation type="submission" date="2013-03" db="EMBL/GenBank/DDBJ databases">
        <title>The Genome Sequence of Acinetobacter tandoii CIP 107469.</title>
        <authorList>
            <consortium name="The Broad Institute Genome Sequencing Platform"/>
            <consortium name="The Broad Institute Genome Sequencing Center for Infectious Disease"/>
            <person name="Cerqueira G."/>
            <person name="Feldgarden M."/>
            <person name="Courvalin P."/>
            <person name="Perichon B."/>
            <person name="Grillot-Courvalin C."/>
            <person name="Clermont D."/>
            <person name="Rocha E."/>
            <person name="Yoon E.-J."/>
            <person name="Nemec A."/>
            <person name="Walker B."/>
            <person name="Young S.K."/>
            <person name="Zeng Q."/>
            <person name="Gargeya S."/>
            <person name="Fitzgerald M."/>
            <person name="Haas B."/>
            <person name="Abouelleil A."/>
            <person name="Alvarado L."/>
            <person name="Arachchi H.M."/>
            <person name="Berlin A.M."/>
            <person name="Chapman S.B."/>
            <person name="Dewar J."/>
            <person name="Goldberg J."/>
            <person name="Griggs A."/>
            <person name="Gujja S."/>
            <person name="Hansen M."/>
            <person name="Howarth C."/>
            <person name="Imamovic A."/>
            <person name="Larimer J."/>
            <person name="McCowan C."/>
            <person name="Murphy C."/>
            <person name="Neiman D."/>
            <person name="Pearson M."/>
            <person name="Priest M."/>
            <person name="Roberts A."/>
            <person name="Saif S."/>
            <person name="Shea T."/>
            <person name="Sisk P."/>
            <person name="Sykes S."/>
            <person name="Wortman J."/>
            <person name="Nusbaum C."/>
            <person name="Birren B."/>
        </authorList>
    </citation>
    <scope>NUCLEOTIDE SEQUENCE [LARGE SCALE GENOMIC DNA]</scope>
    <source>
        <strain evidence="1 2">CIP 107469</strain>
    </source>
</reference>
<comment type="caution">
    <text evidence="1">The sequence shown here is derived from an EMBL/GenBank/DDBJ whole genome shotgun (WGS) entry which is preliminary data.</text>
</comment>
<protein>
    <submittedName>
        <fullName evidence="1">Uncharacterized protein</fullName>
    </submittedName>
</protein>
<dbReference type="EMBL" id="AQFM01000042">
    <property type="protein sequence ID" value="EOR05020.1"/>
    <property type="molecule type" value="Genomic_DNA"/>
</dbReference>
<organism evidence="1 2">
    <name type="scientific">Acinetobacter tandoii DSM 14970 = CIP 107469</name>
    <dbReference type="NCBI Taxonomy" id="1120927"/>
    <lineage>
        <taxon>Bacteria</taxon>
        <taxon>Pseudomonadati</taxon>
        <taxon>Pseudomonadota</taxon>
        <taxon>Gammaproteobacteria</taxon>
        <taxon>Moraxellales</taxon>
        <taxon>Moraxellaceae</taxon>
        <taxon>Acinetobacter</taxon>
    </lineage>
</organism>
<dbReference type="Proteomes" id="UP000016201">
    <property type="component" value="Unassembled WGS sequence"/>
</dbReference>
<dbReference type="AlphaFoldDB" id="R9ASI3"/>
<dbReference type="PATRIC" id="fig|1120927.3.peg.3021"/>
<keyword evidence="2" id="KW-1185">Reference proteome</keyword>
<name>R9ASI3_9GAMM</name>